<evidence type="ECO:0000256" key="2">
    <source>
        <dbReference type="ARBA" id="ARBA00022692"/>
    </source>
</evidence>
<dbReference type="PRINTS" id="PR00261">
    <property type="entry name" value="LDLRECEPTOR"/>
</dbReference>
<keyword evidence="2" id="KW-0812">Transmembrane</keyword>
<keyword evidence="8" id="KW-0675">Receptor</keyword>
<feature type="disulfide bond" evidence="10">
    <location>
        <begin position="122"/>
        <end position="134"/>
    </location>
</feature>
<gene>
    <name evidence="12" type="ORF">CUNI_LOCUS20263</name>
</gene>
<keyword evidence="5" id="KW-1133">Transmembrane helix</keyword>
<keyword evidence="6" id="KW-0472">Membrane</keyword>
<organism evidence="12 13">
    <name type="scientific">Candidula unifasciata</name>
    <dbReference type="NCBI Taxonomy" id="100452"/>
    <lineage>
        <taxon>Eukaryota</taxon>
        <taxon>Metazoa</taxon>
        <taxon>Spiralia</taxon>
        <taxon>Lophotrochozoa</taxon>
        <taxon>Mollusca</taxon>
        <taxon>Gastropoda</taxon>
        <taxon>Heterobranchia</taxon>
        <taxon>Euthyneura</taxon>
        <taxon>Panpulmonata</taxon>
        <taxon>Eupulmonata</taxon>
        <taxon>Stylommatophora</taxon>
        <taxon>Helicina</taxon>
        <taxon>Helicoidea</taxon>
        <taxon>Geomitridae</taxon>
        <taxon>Candidula</taxon>
    </lineage>
</organism>
<dbReference type="Gene3D" id="4.10.400.10">
    <property type="entry name" value="Low-density Lipoprotein Receptor"/>
    <property type="match status" value="5"/>
</dbReference>
<dbReference type="GO" id="GO:0043235">
    <property type="term" value="C:receptor complex"/>
    <property type="evidence" value="ECO:0007669"/>
    <property type="project" value="TreeGrafter"/>
</dbReference>
<feature type="disulfide bond" evidence="10">
    <location>
        <begin position="44"/>
        <end position="56"/>
    </location>
</feature>
<comment type="caution">
    <text evidence="10">Lacks conserved residue(s) required for the propagation of feature annotation.</text>
</comment>
<feature type="disulfide bond" evidence="10">
    <location>
        <begin position="129"/>
        <end position="147"/>
    </location>
</feature>
<keyword evidence="9" id="KW-0325">Glycoprotein</keyword>
<evidence type="ECO:0000256" key="9">
    <source>
        <dbReference type="ARBA" id="ARBA00023180"/>
    </source>
</evidence>
<evidence type="ECO:0000313" key="12">
    <source>
        <dbReference type="EMBL" id="CAG5134705.1"/>
    </source>
</evidence>
<feature type="disulfide bond" evidence="10">
    <location>
        <begin position="102"/>
        <end position="117"/>
    </location>
</feature>
<comment type="caution">
    <text evidence="12">The sequence shown here is derived from an EMBL/GenBank/DDBJ whole genome shotgun (WGS) entry which is preliminary data.</text>
</comment>
<dbReference type="PROSITE" id="PS01209">
    <property type="entry name" value="LDLRA_1"/>
    <property type="match status" value="2"/>
</dbReference>
<feature type="disulfide bond" evidence="10">
    <location>
        <begin position="63"/>
        <end position="78"/>
    </location>
</feature>
<proteinExistence type="predicted"/>
<dbReference type="EMBL" id="CAJHNH020007512">
    <property type="protein sequence ID" value="CAG5134705.1"/>
    <property type="molecule type" value="Genomic_DNA"/>
</dbReference>
<feature type="disulfide bond" evidence="10">
    <location>
        <begin position="51"/>
        <end position="69"/>
    </location>
</feature>
<dbReference type="GO" id="GO:0005886">
    <property type="term" value="C:plasma membrane"/>
    <property type="evidence" value="ECO:0007669"/>
    <property type="project" value="TreeGrafter"/>
</dbReference>
<dbReference type="InterPro" id="IPR002172">
    <property type="entry name" value="LDrepeatLR_classA_rpt"/>
</dbReference>
<evidence type="ECO:0000256" key="6">
    <source>
        <dbReference type="ARBA" id="ARBA00023136"/>
    </source>
</evidence>
<evidence type="ECO:0000313" key="13">
    <source>
        <dbReference type="Proteomes" id="UP000678393"/>
    </source>
</evidence>
<dbReference type="PROSITE" id="PS50068">
    <property type="entry name" value="LDLRA_2"/>
    <property type="match status" value="5"/>
</dbReference>
<protein>
    <submittedName>
        <fullName evidence="12">Uncharacterized protein</fullName>
    </submittedName>
</protein>
<feature type="signal peptide" evidence="11">
    <location>
        <begin position="1"/>
        <end position="19"/>
    </location>
</feature>
<accession>A0A8S4A3V0</accession>
<evidence type="ECO:0000256" key="4">
    <source>
        <dbReference type="ARBA" id="ARBA00022737"/>
    </source>
</evidence>
<dbReference type="PANTHER" id="PTHR22722">
    <property type="entry name" value="LOW-DENSITY LIPOPROTEIN RECEPTOR-RELATED PROTEIN 2-RELATED"/>
    <property type="match status" value="1"/>
</dbReference>
<keyword evidence="7 10" id="KW-1015">Disulfide bond</keyword>
<feature type="chain" id="PRO_5035863220" evidence="11">
    <location>
        <begin position="20"/>
        <end position="281"/>
    </location>
</feature>
<dbReference type="CDD" id="cd00112">
    <property type="entry name" value="LDLa"/>
    <property type="match status" value="5"/>
</dbReference>
<keyword evidence="13" id="KW-1185">Reference proteome</keyword>
<evidence type="ECO:0000256" key="7">
    <source>
        <dbReference type="ARBA" id="ARBA00023157"/>
    </source>
</evidence>
<name>A0A8S4A3V0_9EUPU</name>
<feature type="disulfide bond" evidence="10">
    <location>
        <begin position="217"/>
        <end position="232"/>
    </location>
</feature>
<dbReference type="Pfam" id="PF00057">
    <property type="entry name" value="Ldl_recept_a"/>
    <property type="match status" value="5"/>
</dbReference>
<keyword evidence="4" id="KW-0677">Repeat</keyword>
<dbReference type="SMART" id="SM00192">
    <property type="entry name" value="LDLa"/>
    <property type="match status" value="5"/>
</dbReference>
<evidence type="ECO:0000256" key="8">
    <source>
        <dbReference type="ARBA" id="ARBA00023170"/>
    </source>
</evidence>
<evidence type="ECO:0000256" key="3">
    <source>
        <dbReference type="ARBA" id="ARBA00022729"/>
    </source>
</evidence>
<dbReference type="InterPro" id="IPR023415">
    <property type="entry name" value="LDLR_class-A_CS"/>
</dbReference>
<sequence>MMSLRLCLTVLVCVALAAALTKKSSRRVRSVNERPNIAKRQATCKDNEFKCNDGLCVQSEWVCDTERDCYDGSDEAGCPTDCTGEHQVKCNNGKCVASEYKCDGENDCGDNTDEIGCPSSDCALGEVKCDNFICIESTWFCDGIDDCGDGFDERNCTGSCSSNQFRCADGSKCIDRRWECDGEDDCRDASDELQCVCDETTEWKCANGRCIDKDWRCDHDNDCGDASDELNCAEEHDSLCNDLLTLRDCALMNETAHPICLDTVDGHHYCRKYCRLCITTS</sequence>
<reference evidence="12" key="1">
    <citation type="submission" date="2021-04" db="EMBL/GenBank/DDBJ databases">
        <authorList>
            <consortium name="Molecular Ecology Group"/>
        </authorList>
    </citation>
    <scope>NUCLEOTIDE SEQUENCE</scope>
</reference>
<dbReference type="OrthoDB" id="10062665at2759"/>
<evidence type="ECO:0000256" key="10">
    <source>
        <dbReference type="PROSITE-ProRule" id="PRU00124"/>
    </source>
</evidence>
<evidence type="ECO:0000256" key="5">
    <source>
        <dbReference type="ARBA" id="ARBA00022989"/>
    </source>
</evidence>
<feature type="disulfide bond" evidence="10">
    <location>
        <begin position="141"/>
        <end position="156"/>
    </location>
</feature>
<dbReference type="FunFam" id="4.10.400.10:FF:000034">
    <property type="entry name" value="Low-density lipoprotein receptor-related protein 2"/>
    <property type="match status" value="1"/>
</dbReference>
<evidence type="ECO:0000256" key="11">
    <source>
        <dbReference type="SAM" id="SignalP"/>
    </source>
</evidence>
<evidence type="ECO:0000256" key="1">
    <source>
        <dbReference type="ARBA" id="ARBA00004167"/>
    </source>
</evidence>
<dbReference type="InterPro" id="IPR036055">
    <property type="entry name" value="LDL_receptor-like_sf"/>
</dbReference>
<dbReference type="Proteomes" id="UP000678393">
    <property type="component" value="Unassembled WGS sequence"/>
</dbReference>
<feature type="disulfide bond" evidence="10">
    <location>
        <begin position="205"/>
        <end position="223"/>
    </location>
</feature>
<keyword evidence="3 11" id="KW-0732">Signal</keyword>
<dbReference type="InterPro" id="IPR051221">
    <property type="entry name" value="LDLR-related"/>
</dbReference>
<feature type="disulfide bond" evidence="10">
    <location>
        <begin position="90"/>
        <end position="108"/>
    </location>
</feature>
<feature type="disulfide bond" evidence="10">
    <location>
        <begin position="180"/>
        <end position="195"/>
    </location>
</feature>
<dbReference type="SUPFAM" id="SSF57424">
    <property type="entry name" value="LDL receptor-like module"/>
    <property type="match status" value="5"/>
</dbReference>
<comment type="subcellular location">
    <subcellularLocation>
        <location evidence="1">Membrane</location>
        <topology evidence="1">Single-pass membrane protein</topology>
    </subcellularLocation>
</comment>
<dbReference type="AlphaFoldDB" id="A0A8S4A3V0"/>